<keyword evidence="3 5" id="KW-0949">S-adenosyl-L-methionine</keyword>
<feature type="binding site" evidence="5">
    <location>
        <position position="144"/>
    </location>
    <ligand>
        <name>S-adenosyl-L-methionine</name>
        <dbReference type="ChEBI" id="CHEBI:59789"/>
    </ligand>
</feature>
<comment type="similarity">
    <text evidence="5">Belongs to the class I-like SAM-binding methyltransferase superfamily. RsmB/NOP family.</text>
</comment>
<gene>
    <name evidence="7" type="ORF">CHH28_13530</name>
</gene>
<dbReference type="GO" id="GO:0008173">
    <property type="term" value="F:RNA methyltransferase activity"/>
    <property type="evidence" value="ECO:0007669"/>
    <property type="project" value="InterPro"/>
</dbReference>
<keyword evidence="2 5" id="KW-0808">Transferase</keyword>
<accession>A0A222FLH2</accession>
<feature type="domain" description="SAM-dependent MTase RsmB/NOP-type" evidence="6">
    <location>
        <begin position="24"/>
        <end position="316"/>
    </location>
</feature>
<dbReference type="InterPro" id="IPR049560">
    <property type="entry name" value="MeTrfase_RsmB-F_NOP2_cat"/>
</dbReference>
<keyword evidence="1 5" id="KW-0489">Methyltransferase</keyword>
<evidence type="ECO:0000313" key="7">
    <source>
        <dbReference type="EMBL" id="ASP39630.1"/>
    </source>
</evidence>
<dbReference type="NCBIfam" id="TIGR00446">
    <property type="entry name" value="nop2p"/>
    <property type="match status" value="1"/>
</dbReference>
<sequence length="317" mass="35927">MRMLPTDFAERFERLCPPQWHLEAQRSFDQPRAVTFRVNTLRPGHEHVIDRLQAQGLDVAPVAWSQELGLHAWQVAAEQREALTYSHEAEVGDIYIQSLSSMLAPWLLQPKVDDWVLDLAAAPGGKTILLAQMMKNQGRISAVEPVKNRFFRLRANLERMGIENTQCYMKDGRAIGTLKPDTFDRIMLDAPCSSESRFKSYDASSTEHWSLRKVSECAKKQKRLIQSAFDALKPGGVMMYCTCSFSPEENEAVVSQLLKKRPAQLLPMALPEDIANASPGLVSWLGKDFHPDCDQTLRIWPQGQMDGFYLALIRKPL</sequence>
<feature type="binding site" evidence="5">
    <location>
        <begin position="120"/>
        <end position="126"/>
    </location>
    <ligand>
        <name>S-adenosyl-L-methionine</name>
        <dbReference type="ChEBI" id="CHEBI:59789"/>
    </ligand>
</feature>
<dbReference type="InterPro" id="IPR023267">
    <property type="entry name" value="RCMT"/>
</dbReference>
<dbReference type="InterPro" id="IPR001678">
    <property type="entry name" value="MeTrfase_RsmB-F_NOP2_dom"/>
</dbReference>
<dbReference type="InterPro" id="IPR011023">
    <property type="entry name" value="Nop2p"/>
</dbReference>
<protein>
    <submittedName>
        <fullName evidence="7">rRNA cytosine-C5-methyltransferase</fullName>
    </submittedName>
</protein>
<dbReference type="GO" id="GO:0003723">
    <property type="term" value="F:RNA binding"/>
    <property type="evidence" value="ECO:0007669"/>
    <property type="project" value="UniProtKB-UniRule"/>
</dbReference>
<dbReference type="SUPFAM" id="SSF53335">
    <property type="entry name" value="S-adenosyl-L-methionine-dependent methyltransferases"/>
    <property type="match status" value="1"/>
</dbReference>
<dbReference type="PANTHER" id="PTHR22807:SF61">
    <property type="entry name" value="NOL1_NOP2_SUN FAMILY PROTEIN _ ANTITERMINATION NUSB DOMAIN-CONTAINING PROTEIN"/>
    <property type="match status" value="1"/>
</dbReference>
<dbReference type="OrthoDB" id="9810297at2"/>
<feature type="active site" description="Nucleophile" evidence="5">
    <location>
        <position position="243"/>
    </location>
</feature>
<dbReference type="EMBL" id="CP022530">
    <property type="protein sequence ID" value="ASP39630.1"/>
    <property type="molecule type" value="Genomic_DNA"/>
</dbReference>
<dbReference type="GO" id="GO:0008757">
    <property type="term" value="F:S-adenosylmethionine-dependent methyltransferase activity"/>
    <property type="evidence" value="ECO:0007669"/>
    <property type="project" value="InterPro"/>
</dbReference>
<evidence type="ECO:0000256" key="1">
    <source>
        <dbReference type="ARBA" id="ARBA00022603"/>
    </source>
</evidence>
<dbReference type="PROSITE" id="PS51686">
    <property type="entry name" value="SAM_MT_RSMB_NOP"/>
    <property type="match status" value="1"/>
</dbReference>
<evidence type="ECO:0000256" key="5">
    <source>
        <dbReference type="PROSITE-ProRule" id="PRU01023"/>
    </source>
</evidence>
<feature type="binding site" evidence="5">
    <location>
        <position position="171"/>
    </location>
    <ligand>
        <name>S-adenosyl-L-methionine</name>
        <dbReference type="ChEBI" id="CHEBI:59789"/>
    </ligand>
</feature>
<dbReference type="GO" id="GO:0001510">
    <property type="term" value="P:RNA methylation"/>
    <property type="evidence" value="ECO:0007669"/>
    <property type="project" value="InterPro"/>
</dbReference>
<dbReference type="PANTHER" id="PTHR22807">
    <property type="entry name" value="NOP2 YEAST -RELATED NOL1/NOP2/FMU SUN DOMAIN-CONTAINING"/>
    <property type="match status" value="1"/>
</dbReference>
<dbReference type="RefSeq" id="WP_094060805.1">
    <property type="nucleotide sequence ID" value="NZ_CP022530.1"/>
</dbReference>
<dbReference type="AlphaFoldDB" id="A0A222FLH2"/>
<keyword evidence="4 5" id="KW-0694">RNA-binding</keyword>
<keyword evidence="8" id="KW-1185">Reference proteome</keyword>
<dbReference type="Gene3D" id="3.40.50.150">
    <property type="entry name" value="Vaccinia Virus protein VP39"/>
    <property type="match status" value="1"/>
</dbReference>
<dbReference type="InterPro" id="IPR029063">
    <property type="entry name" value="SAM-dependent_MTases_sf"/>
</dbReference>
<evidence type="ECO:0000256" key="2">
    <source>
        <dbReference type="ARBA" id="ARBA00022679"/>
    </source>
</evidence>
<reference evidence="7 8" key="1">
    <citation type="submission" date="2017-07" db="EMBL/GenBank/DDBJ databases">
        <title>Annotated genome sequence of Bacterioplanes sanyensis isolated from Red Sea.</title>
        <authorList>
            <person name="Rehman Z.U."/>
        </authorList>
    </citation>
    <scope>NUCLEOTIDE SEQUENCE [LARGE SCALE GENOMIC DNA]</scope>
    <source>
        <strain evidence="7 8">NV9</strain>
    </source>
</reference>
<feature type="binding site" evidence="5">
    <location>
        <position position="189"/>
    </location>
    <ligand>
        <name>S-adenosyl-L-methionine</name>
        <dbReference type="ChEBI" id="CHEBI:59789"/>
    </ligand>
</feature>
<dbReference type="GO" id="GO:0006396">
    <property type="term" value="P:RNA processing"/>
    <property type="evidence" value="ECO:0007669"/>
    <property type="project" value="InterPro"/>
</dbReference>
<evidence type="ECO:0000256" key="3">
    <source>
        <dbReference type="ARBA" id="ARBA00022691"/>
    </source>
</evidence>
<dbReference type="CDD" id="cd02440">
    <property type="entry name" value="AdoMet_MTases"/>
    <property type="match status" value="1"/>
</dbReference>
<name>A0A222FLH2_9GAMM</name>
<evidence type="ECO:0000259" key="6">
    <source>
        <dbReference type="PROSITE" id="PS51686"/>
    </source>
</evidence>
<dbReference type="KEGG" id="bsan:CHH28_13530"/>
<dbReference type="Pfam" id="PF01189">
    <property type="entry name" value="Methyltr_RsmB-F"/>
    <property type="match status" value="1"/>
</dbReference>
<organism evidence="7 8">
    <name type="scientific">Bacterioplanes sanyensis</name>
    <dbReference type="NCBI Taxonomy" id="1249553"/>
    <lineage>
        <taxon>Bacteria</taxon>
        <taxon>Pseudomonadati</taxon>
        <taxon>Pseudomonadota</taxon>
        <taxon>Gammaproteobacteria</taxon>
        <taxon>Oceanospirillales</taxon>
        <taxon>Oceanospirillaceae</taxon>
        <taxon>Bacterioplanes</taxon>
    </lineage>
</organism>
<evidence type="ECO:0000256" key="4">
    <source>
        <dbReference type="ARBA" id="ARBA00022884"/>
    </source>
</evidence>
<evidence type="ECO:0000313" key="8">
    <source>
        <dbReference type="Proteomes" id="UP000202440"/>
    </source>
</evidence>
<proteinExistence type="inferred from homology"/>
<dbReference type="Proteomes" id="UP000202440">
    <property type="component" value="Chromosome"/>
</dbReference>
<dbReference type="PRINTS" id="PR02008">
    <property type="entry name" value="RCMTFAMILY"/>
</dbReference>